<evidence type="ECO:0000313" key="4">
    <source>
        <dbReference type="Proteomes" id="UP001050691"/>
    </source>
</evidence>
<proteinExistence type="inferred from homology"/>
<dbReference type="EMBL" id="BPWL01000001">
    <property type="protein sequence ID" value="GJJ06547.1"/>
    <property type="molecule type" value="Genomic_DNA"/>
</dbReference>
<gene>
    <name evidence="3" type="ORF">Clacol_000739</name>
</gene>
<sequence>MWMLQRLTAIENRLMHTNNNAVAINNRLADTDGCLAAIKELSVGIAVLSAQNTNITHRRGNTLVPVRYPDGRLPEANRPPLTSLRAIEELNPAIARSYANVHSYNLQLPPNATNAQVQRALADHIG</sequence>
<dbReference type="Pfam" id="PF08593">
    <property type="entry name" value="Mug135_C"/>
    <property type="match status" value="1"/>
</dbReference>
<name>A0AAV4ZZ60_9AGAM</name>
<evidence type="ECO:0000256" key="1">
    <source>
        <dbReference type="ARBA" id="ARBA00005788"/>
    </source>
</evidence>
<dbReference type="Proteomes" id="UP001050691">
    <property type="component" value="Unassembled WGS sequence"/>
</dbReference>
<feature type="domain" description="Mug135-like C-terminal" evidence="2">
    <location>
        <begin position="52"/>
        <end position="126"/>
    </location>
</feature>
<dbReference type="AlphaFoldDB" id="A0AAV4ZZ60"/>
<comment type="similarity">
    <text evidence="1">Belongs to the UPF0612 family.</text>
</comment>
<reference evidence="3" key="1">
    <citation type="submission" date="2021-10" db="EMBL/GenBank/DDBJ databases">
        <title>De novo Genome Assembly of Clathrus columnatus (Basidiomycota, Fungi) Using Illumina and Nanopore Sequence Data.</title>
        <authorList>
            <person name="Ogiso-Tanaka E."/>
            <person name="Itagaki H."/>
            <person name="Hosoya T."/>
            <person name="Hosaka K."/>
        </authorList>
    </citation>
    <scope>NUCLEOTIDE SEQUENCE</scope>
    <source>
        <strain evidence="3">MO-923</strain>
    </source>
</reference>
<comment type="caution">
    <text evidence="3">The sequence shown here is derived from an EMBL/GenBank/DDBJ whole genome shotgun (WGS) entry which is preliminary data.</text>
</comment>
<evidence type="ECO:0000259" key="2">
    <source>
        <dbReference type="Pfam" id="PF08593"/>
    </source>
</evidence>
<dbReference type="InterPro" id="IPR013902">
    <property type="entry name" value="Mug135-like_C"/>
</dbReference>
<keyword evidence="4" id="KW-1185">Reference proteome</keyword>
<evidence type="ECO:0000313" key="3">
    <source>
        <dbReference type="EMBL" id="GJJ06547.1"/>
    </source>
</evidence>
<protein>
    <recommendedName>
        <fullName evidence="2">Mug135-like C-terminal domain-containing protein</fullName>
    </recommendedName>
</protein>
<organism evidence="3 4">
    <name type="scientific">Clathrus columnatus</name>
    <dbReference type="NCBI Taxonomy" id="1419009"/>
    <lineage>
        <taxon>Eukaryota</taxon>
        <taxon>Fungi</taxon>
        <taxon>Dikarya</taxon>
        <taxon>Basidiomycota</taxon>
        <taxon>Agaricomycotina</taxon>
        <taxon>Agaricomycetes</taxon>
        <taxon>Phallomycetidae</taxon>
        <taxon>Phallales</taxon>
        <taxon>Clathraceae</taxon>
        <taxon>Clathrus</taxon>
    </lineage>
</organism>
<accession>A0AAV4ZZ60</accession>